<accession>A0ABZ3J311</accession>
<proteinExistence type="predicted"/>
<evidence type="ECO:0000313" key="2">
    <source>
        <dbReference type="Proteomes" id="UP000216052"/>
    </source>
</evidence>
<dbReference type="RefSeq" id="WP_169716860.1">
    <property type="nucleotide sequence ID" value="NZ_CP155571.1"/>
</dbReference>
<sequence>MILWTIVPEDIIFAGKNQPVIPCEEIEYLGQKVLAEKISHNEFRVVRLLTTDPADYLRNELQPGQIITFKPVVEGLS</sequence>
<name>A0ABZ3J311_SPOA4</name>
<keyword evidence="2" id="KW-1185">Reference proteome</keyword>
<reference evidence="1" key="1">
    <citation type="submission" date="2024-05" db="EMBL/GenBank/DDBJ databases">
        <title>Isolation and characterization of Sporomusa carbonis sp. nov., a carboxydotrophic hydrogenogen in the genus of Sporomusa isolated from a charcoal burning pile.</title>
        <authorList>
            <person name="Boeer T."/>
            <person name="Rosenbaum F."/>
            <person name="Eysell L."/>
            <person name="Mueller V."/>
            <person name="Daniel R."/>
            <person name="Poehlein A."/>
        </authorList>
    </citation>
    <scope>NUCLEOTIDE SEQUENCE [LARGE SCALE GENOMIC DNA]</scope>
    <source>
        <strain evidence="1">DSM 3132</strain>
    </source>
</reference>
<dbReference type="Proteomes" id="UP000216052">
    <property type="component" value="Chromosome"/>
</dbReference>
<evidence type="ECO:0008006" key="3">
    <source>
        <dbReference type="Google" id="ProtNLM"/>
    </source>
</evidence>
<dbReference type="EMBL" id="CP155571">
    <property type="protein sequence ID" value="XFO72635.1"/>
    <property type="molecule type" value="Genomic_DNA"/>
</dbReference>
<organism evidence="1 2">
    <name type="scientific">Sporomusa acidovorans (strain ATCC 49682 / DSM 3132 / Mol)</name>
    <dbReference type="NCBI Taxonomy" id="1123286"/>
    <lineage>
        <taxon>Bacteria</taxon>
        <taxon>Bacillati</taxon>
        <taxon>Bacillota</taxon>
        <taxon>Negativicutes</taxon>
        <taxon>Selenomonadales</taxon>
        <taxon>Sporomusaceae</taxon>
        <taxon>Sporomusa</taxon>
    </lineage>
</organism>
<gene>
    <name evidence="1" type="ORF">SPACI_026880</name>
</gene>
<evidence type="ECO:0000313" key="1">
    <source>
        <dbReference type="EMBL" id="XFO72635.1"/>
    </source>
</evidence>
<dbReference type="InterPro" id="IPR025619">
    <property type="entry name" value="YlzJ"/>
</dbReference>
<protein>
    <recommendedName>
        <fullName evidence="3">YlzJ-like protein</fullName>
    </recommendedName>
</protein>
<dbReference type="Pfam" id="PF14035">
    <property type="entry name" value="YlzJ"/>
    <property type="match status" value="1"/>
</dbReference>